<sequence length="333" mass="40447">MLEDVIYKNYGLIMERQETKGNYRCFFSNNYLYTIIPIYEVNENELMERLKMSDFMKRQGDPYVSSFVPTINETFLSENDDSVFLLLGNALLEEPRPVRMGKKLARFHERGRIFAEPLQECNRIGKWKELWEERIDRLENVWKEKVQSNPVNEFERMFVESFPYFLSLGENAIQYLVDCEIDDDPAGNDAGTICHERFYSDLWLGEYLVKNPFDWVFDHHSRDVGEWVREHYFRFPHTYRPGMTRFVEEYSYYTPLSSFSWRLLYARLLFPVHYLEAIERYYSSSKEDDQRHVEDFLQNYLQRTHHYEEFLREFYDVLRVPIGKLRIPKVDWL</sequence>
<dbReference type="PANTHER" id="PTHR39179">
    <property type="entry name" value="SPORE COAT PROTEIN I"/>
    <property type="match status" value="1"/>
</dbReference>
<name>A0A927CYJ9_9BACI</name>
<keyword evidence="2" id="KW-1185">Reference proteome</keyword>
<dbReference type="Gene3D" id="3.90.1200.10">
    <property type="match status" value="1"/>
</dbReference>
<keyword evidence="1" id="KW-0167">Capsid protein</keyword>
<keyword evidence="1" id="KW-0946">Virion</keyword>
<organism evidence="1 2">
    <name type="scientific">Peribacillus faecalis</name>
    <dbReference type="NCBI Taxonomy" id="2772559"/>
    <lineage>
        <taxon>Bacteria</taxon>
        <taxon>Bacillati</taxon>
        <taxon>Bacillota</taxon>
        <taxon>Bacilli</taxon>
        <taxon>Bacillales</taxon>
        <taxon>Bacillaceae</taxon>
        <taxon>Peribacillus</taxon>
    </lineage>
</organism>
<evidence type="ECO:0000313" key="1">
    <source>
        <dbReference type="EMBL" id="MBD3109047.1"/>
    </source>
</evidence>
<protein>
    <submittedName>
        <fullName evidence="1">Spore coat protein YutH</fullName>
    </submittedName>
</protein>
<dbReference type="AlphaFoldDB" id="A0A927CYJ9"/>
<dbReference type="InterPro" id="IPR047175">
    <property type="entry name" value="CotS-like"/>
</dbReference>
<accession>A0A927CYJ9</accession>
<dbReference type="InterPro" id="IPR014254">
    <property type="entry name" value="Spore_coat_YutH"/>
</dbReference>
<reference evidence="1" key="1">
    <citation type="submission" date="2020-09" db="EMBL/GenBank/DDBJ databases">
        <title>Bacillus faecalis sp. nov., a moderately halophilic bacterium isolated from cow faeces.</title>
        <authorList>
            <person name="Jiang L."/>
            <person name="Lee J."/>
        </authorList>
    </citation>
    <scope>NUCLEOTIDE SEQUENCE</scope>
    <source>
        <strain evidence="1">AGMB 02131</strain>
    </source>
</reference>
<dbReference type="Proteomes" id="UP000602076">
    <property type="component" value="Unassembled WGS sequence"/>
</dbReference>
<dbReference type="EMBL" id="JACXSI010000026">
    <property type="protein sequence ID" value="MBD3109047.1"/>
    <property type="molecule type" value="Genomic_DNA"/>
</dbReference>
<dbReference type="GO" id="GO:0042601">
    <property type="term" value="C:endospore-forming forespore"/>
    <property type="evidence" value="ECO:0007669"/>
    <property type="project" value="TreeGrafter"/>
</dbReference>
<dbReference type="SUPFAM" id="SSF56112">
    <property type="entry name" value="Protein kinase-like (PK-like)"/>
    <property type="match status" value="1"/>
</dbReference>
<evidence type="ECO:0000313" key="2">
    <source>
        <dbReference type="Proteomes" id="UP000602076"/>
    </source>
</evidence>
<dbReference type="InterPro" id="IPR011009">
    <property type="entry name" value="Kinase-like_dom_sf"/>
</dbReference>
<dbReference type="RefSeq" id="WP_190998586.1">
    <property type="nucleotide sequence ID" value="NZ_JACXSI010000026.1"/>
</dbReference>
<comment type="caution">
    <text evidence="1">The sequence shown here is derived from an EMBL/GenBank/DDBJ whole genome shotgun (WGS) entry which is preliminary data.</text>
</comment>
<dbReference type="NCBIfam" id="TIGR02905">
    <property type="entry name" value="spore_yutH"/>
    <property type="match status" value="1"/>
</dbReference>
<gene>
    <name evidence="1" type="primary">yutH</name>
    <name evidence="1" type="ORF">IEO70_11820</name>
</gene>
<dbReference type="PANTHER" id="PTHR39179:SF2">
    <property type="entry name" value="ENDOSPORE COAT-ASSOCIATED PROTEIN YUTH"/>
    <property type="match status" value="1"/>
</dbReference>
<proteinExistence type="predicted"/>